<accession>A0A1H8Q7A4</accession>
<dbReference type="EMBL" id="FOCX01000013">
    <property type="protein sequence ID" value="SEO49908.1"/>
    <property type="molecule type" value="Genomic_DNA"/>
</dbReference>
<feature type="transmembrane region" description="Helical" evidence="1">
    <location>
        <begin position="26"/>
        <end position="49"/>
    </location>
</feature>
<organism evidence="2 3">
    <name type="scientific">Halorientalis persicus</name>
    <dbReference type="NCBI Taxonomy" id="1367881"/>
    <lineage>
        <taxon>Archaea</taxon>
        <taxon>Methanobacteriati</taxon>
        <taxon>Methanobacteriota</taxon>
        <taxon>Stenosarchaea group</taxon>
        <taxon>Halobacteria</taxon>
        <taxon>Halobacteriales</taxon>
        <taxon>Haloarculaceae</taxon>
        <taxon>Halorientalis</taxon>
    </lineage>
</organism>
<protein>
    <submittedName>
        <fullName evidence="2">Uncharacterized protein</fullName>
    </submittedName>
</protein>
<name>A0A1H8Q7A4_9EURY</name>
<keyword evidence="3" id="KW-1185">Reference proteome</keyword>
<reference evidence="3" key="1">
    <citation type="submission" date="2016-10" db="EMBL/GenBank/DDBJ databases">
        <authorList>
            <person name="Varghese N."/>
            <person name="Submissions S."/>
        </authorList>
    </citation>
    <scope>NUCLEOTIDE SEQUENCE [LARGE SCALE GENOMIC DNA]</scope>
    <source>
        <strain evidence="3">IBRC-M 10043</strain>
    </source>
</reference>
<dbReference type="Proteomes" id="UP000198775">
    <property type="component" value="Unassembled WGS sequence"/>
</dbReference>
<evidence type="ECO:0000313" key="3">
    <source>
        <dbReference type="Proteomes" id="UP000198775"/>
    </source>
</evidence>
<evidence type="ECO:0000313" key="2">
    <source>
        <dbReference type="EMBL" id="SEO49908.1"/>
    </source>
</evidence>
<dbReference type="AlphaFoldDB" id="A0A1H8Q7A4"/>
<keyword evidence="1" id="KW-0812">Transmembrane</keyword>
<feature type="transmembrane region" description="Helical" evidence="1">
    <location>
        <begin position="61"/>
        <end position="87"/>
    </location>
</feature>
<keyword evidence="1" id="KW-0472">Membrane</keyword>
<proteinExistence type="predicted"/>
<keyword evidence="1" id="KW-1133">Transmembrane helix</keyword>
<gene>
    <name evidence="2" type="ORF">SAMN05216388_101382</name>
</gene>
<evidence type="ECO:0000256" key="1">
    <source>
        <dbReference type="SAM" id="Phobius"/>
    </source>
</evidence>
<sequence length="88" mass="9597">MIPPRLTLILASGVKAIEEAVRFPAQLATIFKLFGFTCVILGVIAYFTSHHGSQKRGWGKWLAFTGSIMAIIGLAPGTLLSIIYYMIP</sequence>